<protein>
    <submittedName>
        <fullName evidence="1">Uncharacterized protein</fullName>
    </submittedName>
</protein>
<dbReference type="OrthoDB" id="6366181at2759"/>
<dbReference type="Proteomes" id="UP000728032">
    <property type="component" value="Unassembled WGS sequence"/>
</dbReference>
<reference evidence="1" key="1">
    <citation type="submission" date="2020-11" db="EMBL/GenBank/DDBJ databases">
        <authorList>
            <person name="Tran Van P."/>
        </authorList>
    </citation>
    <scope>NUCLEOTIDE SEQUENCE</scope>
</reference>
<accession>A0A7R9M3E0</accession>
<sequence>MDVDIVKYPTRNTFLKVKPNGDVAYSERLKVNYRCGPQKNGFKTGDLEYSWAKGDESVLFDKKDTAQKYKLTEALARNETVTFVSFGDHHNLLLSVGHSTTKIAVIQQLGDKSVVRKRTAKKSMAI</sequence>
<evidence type="ECO:0000313" key="1">
    <source>
        <dbReference type="EMBL" id="CAD7652302.1"/>
    </source>
</evidence>
<feature type="non-terminal residue" evidence="1">
    <location>
        <position position="126"/>
    </location>
</feature>
<dbReference type="EMBL" id="OC920207">
    <property type="protein sequence ID" value="CAD7652302.1"/>
    <property type="molecule type" value="Genomic_DNA"/>
</dbReference>
<proteinExistence type="predicted"/>
<evidence type="ECO:0000313" key="2">
    <source>
        <dbReference type="Proteomes" id="UP000728032"/>
    </source>
</evidence>
<organism evidence="1">
    <name type="scientific">Oppiella nova</name>
    <dbReference type="NCBI Taxonomy" id="334625"/>
    <lineage>
        <taxon>Eukaryota</taxon>
        <taxon>Metazoa</taxon>
        <taxon>Ecdysozoa</taxon>
        <taxon>Arthropoda</taxon>
        <taxon>Chelicerata</taxon>
        <taxon>Arachnida</taxon>
        <taxon>Acari</taxon>
        <taxon>Acariformes</taxon>
        <taxon>Sarcoptiformes</taxon>
        <taxon>Oribatida</taxon>
        <taxon>Brachypylina</taxon>
        <taxon>Oppioidea</taxon>
        <taxon>Oppiidae</taxon>
        <taxon>Oppiella</taxon>
    </lineage>
</organism>
<keyword evidence="2" id="KW-1185">Reference proteome</keyword>
<gene>
    <name evidence="1" type="ORF">ONB1V03_LOCUS8966</name>
</gene>
<name>A0A7R9M3E0_9ACAR</name>
<dbReference type="AlphaFoldDB" id="A0A7R9M3E0"/>
<dbReference type="EMBL" id="CAJPVJ010005382">
    <property type="protein sequence ID" value="CAG2169489.1"/>
    <property type="molecule type" value="Genomic_DNA"/>
</dbReference>